<dbReference type="AlphaFoldDB" id="A0A9N8DFH2"/>
<evidence type="ECO:0000313" key="4">
    <source>
        <dbReference type="Proteomes" id="UP001153069"/>
    </source>
</evidence>
<evidence type="ECO:0000256" key="1">
    <source>
        <dbReference type="SAM" id="MobiDB-lite"/>
    </source>
</evidence>
<sequence>MTHQSERFLRFGRLQPRLWMLLVAVTVVSNCQASRGAASNTAIQSSTHSRRSPLDRLKKLLLKPTSTDPSTEEIISNSSASCGLSRRLQSLCSRNFTLSSISWNNRTAVCHFPALWGAVRSAVTNYSSTTIIKVSGPSAAAALALLAYKAHVAKTQRAVLPRYRNLQLLSAVTAVDNADGKTLLLLNQWLSVNNERNPPALVPIHVSEDEDEDILVLLWNGTKDNSKAVGRIPNGWYSTSSKDSSQTPNATNTNNNLGLYIQVSDDQIAVFVVANDVKKIVEELEGTDWVAYVNQLLPEYDKQRYCRRERVASEESTVKKFAWQSWLKHQLMPATNNEEEDSSLTSIFPNPGMYTFLYREAVKESELGNMLKRRCAHLLSKRSQITKPSIMFVQEPDENTCQNSTTDAGHRYCQRFHVEDSGRMWYGGLIPFRTRLDGWIVPVEEPIPEAPIPVSNSNNHQKYFSYRPPPSPPTLPPSPSPQRQLRIEWKSFRIQFGFSFCGLNRRKELTMEEDPWIVEKRHLMVSDCRSQVDDDDDDPLRTPTTRVLLLSRPRQGWSVWRQSL</sequence>
<keyword evidence="2" id="KW-0732">Signal</keyword>
<organism evidence="3 4">
    <name type="scientific">Seminavis robusta</name>
    <dbReference type="NCBI Taxonomy" id="568900"/>
    <lineage>
        <taxon>Eukaryota</taxon>
        <taxon>Sar</taxon>
        <taxon>Stramenopiles</taxon>
        <taxon>Ochrophyta</taxon>
        <taxon>Bacillariophyta</taxon>
        <taxon>Bacillariophyceae</taxon>
        <taxon>Bacillariophycidae</taxon>
        <taxon>Naviculales</taxon>
        <taxon>Naviculaceae</taxon>
        <taxon>Seminavis</taxon>
    </lineage>
</organism>
<gene>
    <name evidence="3" type="ORF">SEMRO_132_G062620.1</name>
</gene>
<protein>
    <submittedName>
        <fullName evidence="3">Uncharacterized protein</fullName>
    </submittedName>
</protein>
<evidence type="ECO:0000256" key="2">
    <source>
        <dbReference type="SAM" id="SignalP"/>
    </source>
</evidence>
<feature type="signal peptide" evidence="2">
    <location>
        <begin position="1"/>
        <end position="33"/>
    </location>
</feature>
<keyword evidence="4" id="KW-1185">Reference proteome</keyword>
<comment type="caution">
    <text evidence="3">The sequence shown here is derived from an EMBL/GenBank/DDBJ whole genome shotgun (WGS) entry which is preliminary data.</text>
</comment>
<feature type="chain" id="PRO_5040471074" evidence="2">
    <location>
        <begin position="34"/>
        <end position="564"/>
    </location>
</feature>
<dbReference type="EMBL" id="CAICTM010000131">
    <property type="protein sequence ID" value="CAB9502277.1"/>
    <property type="molecule type" value="Genomic_DNA"/>
</dbReference>
<proteinExistence type="predicted"/>
<feature type="compositionally biased region" description="Pro residues" evidence="1">
    <location>
        <begin position="467"/>
        <end position="480"/>
    </location>
</feature>
<reference evidence="3" key="1">
    <citation type="submission" date="2020-06" db="EMBL/GenBank/DDBJ databases">
        <authorList>
            <consortium name="Plant Systems Biology data submission"/>
        </authorList>
    </citation>
    <scope>NUCLEOTIDE SEQUENCE</scope>
    <source>
        <strain evidence="3">D6</strain>
    </source>
</reference>
<dbReference type="Proteomes" id="UP001153069">
    <property type="component" value="Unassembled WGS sequence"/>
</dbReference>
<accession>A0A9N8DFH2</accession>
<evidence type="ECO:0000313" key="3">
    <source>
        <dbReference type="EMBL" id="CAB9502277.1"/>
    </source>
</evidence>
<feature type="region of interest" description="Disordered" evidence="1">
    <location>
        <begin position="450"/>
        <end position="482"/>
    </location>
</feature>
<name>A0A9N8DFH2_9STRA</name>